<proteinExistence type="predicted"/>
<dbReference type="EMBL" id="JBBNAF010000013">
    <property type="protein sequence ID" value="KAK9087192.1"/>
    <property type="molecule type" value="Genomic_DNA"/>
</dbReference>
<name>A0AAP0HJM6_9MAGN</name>
<evidence type="ECO:0000313" key="2">
    <source>
        <dbReference type="Proteomes" id="UP001420932"/>
    </source>
</evidence>
<accession>A0AAP0HJM6</accession>
<evidence type="ECO:0000313" key="1">
    <source>
        <dbReference type="EMBL" id="KAK9087192.1"/>
    </source>
</evidence>
<dbReference type="AlphaFoldDB" id="A0AAP0HJM6"/>
<protein>
    <submittedName>
        <fullName evidence="1">Uncharacterized protein</fullName>
    </submittedName>
</protein>
<dbReference type="Proteomes" id="UP001420932">
    <property type="component" value="Unassembled WGS sequence"/>
</dbReference>
<organism evidence="1 2">
    <name type="scientific">Stephania yunnanensis</name>
    <dbReference type="NCBI Taxonomy" id="152371"/>
    <lineage>
        <taxon>Eukaryota</taxon>
        <taxon>Viridiplantae</taxon>
        <taxon>Streptophyta</taxon>
        <taxon>Embryophyta</taxon>
        <taxon>Tracheophyta</taxon>
        <taxon>Spermatophyta</taxon>
        <taxon>Magnoliopsida</taxon>
        <taxon>Ranunculales</taxon>
        <taxon>Menispermaceae</taxon>
        <taxon>Menispermoideae</taxon>
        <taxon>Cissampelideae</taxon>
        <taxon>Stephania</taxon>
    </lineage>
</organism>
<reference evidence="1 2" key="1">
    <citation type="submission" date="2024-01" db="EMBL/GenBank/DDBJ databases">
        <title>Genome assemblies of Stephania.</title>
        <authorList>
            <person name="Yang L."/>
        </authorList>
    </citation>
    <scope>NUCLEOTIDE SEQUENCE [LARGE SCALE GENOMIC DNA]</scope>
    <source>
        <strain evidence="1">YNDBR</strain>
        <tissue evidence="1">Leaf</tissue>
    </source>
</reference>
<gene>
    <name evidence="1" type="ORF">Syun_029586</name>
</gene>
<sequence length="52" mass="5842">MIRFCAASKKLPANPFYLLTHSLRDCCSLKGVRRDDIEGGFYKSSSSGKRET</sequence>
<keyword evidence="2" id="KW-1185">Reference proteome</keyword>
<comment type="caution">
    <text evidence="1">The sequence shown here is derived from an EMBL/GenBank/DDBJ whole genome shotgun (WGS) entry which is preliminary data.</text>
</comment>